<keyword evidence="2" id="KW-1185">Reference proteome</keyword>
<dbReference type="InterPro" id="IPR036691">
    <property type="entry name" value="Endo/exonu/phosph_ase_sf"/>
</dbReference>
<dbReference type="OrthoDB" id="5842234at2759"/>
<evidence type="ECO:0000313" key="2">
    <source>
        <dbReference type="Proteomes" id="UP000270094"/>
    </source>
</evidence>
<sequence>MCFDRRPLSGSNTISPLLFSQKRIPACPSETCRRGLARTVSTNTDLHALLEAAGRINYHAIALQGTNSGEQLMIWNLMLYKFVVGDFDAKIGMPEEEKHGIGRPGPGLRNESNRFVGLLSTARLFHGNSIFMKKEHRRWTWKSPNGTTYAEIDHILTNRSHQGLAGEEKSTEAGSDCITSRATGSQYQLQISFAEDLRECRQSKLLEAA</sequence>
<dbReference type="Gene3D" id="3.60.10.10">
    <property type="entry name" value="Endonuclease/exonuclease/phosphatase"/>
    <property type="match status" value="1"/>
</dbReference>
<name>A0A3P7L938_STRVU</name>
<dbReference type="AlphaFoldDB" id="A0A3P7L938"/>
<dbReference type="EMBL" id="UYYB01095998">
    <property type="protein sequence ID" value="VDM75892.1"/>
    <property type="molecule type" value="Genomic_DNA"/>
</dbReference>
<protein>
    <submittedName>
        <fullName evidence="1">Uncharacterized protein</fullName>
    </submittedName>
</protein>
<reference evidence="1 2" key="1">
    <citation type="submission" date="2018-11" db="EMBL/GenBank/DDBJ databases">
        <authorList>
            <consortium name="Pathogen Informatics"/>
        </authorList>
    </citation>
    <scope>NUCLEOTIDE SEQUENCE [LARGE SCALE GENOMIC DNA]</scope>
</reference>
<organism evidence="1 2">
    <name type="scientific">Strongylus vulgaris</name>
    <name type="common">Blood worm</name>
    <dbReference type="NCBI Taxonomy" id="40348"/>
    <lineage>
        <taxon>Eukaryota</taxon>
        <taxon>Metazoa</taxon>
        <taxon>Ecdysozoa</taxon>
        <taxon>Nematoda</taxon>
        <taxon>Chromadorea</taxon>
        <taxon>Rhabditida</taxon>
        <taxon>Rhabditina</taxon>
        <taxon>Rhabditomorpha</taxon>
        <taxon>Strongyloidea</taxon>
        <taxon>Strongylidae</taxon>
        <taxon>Strongylus</taxon>
    </lineage>
</organism>
<dbReference type="SUPFAM" id="SSF56219">
    <property type="entry name" value="DNase I-like"/>
    <property type="match status" value="1"/>
</dbReference>
<gene>
    <name evidence="1" type="ORF">SVUK_LOCUS10890</name>
</gene>
<dbReference type="Proteomes" id="UP000270094">
    <property type="component" value="Unassembled WGS sequence"/>
</dbReference>
<evidence type="ECO:0000313" key="1">
    <source>
        <dbReference type="EMBL" id="VDM75892.1"/>
    </source>
</evidence>
<proteinExistence type="predicted"/>
<accession>A0A3P7L938</accession>